<name>A0ABW8MEF3_9BURK</name>
<evidence type="ECO:0000313" key="1">
    <source>
        <dbReference type="EMBL" id="MFK4442038.1"/>
    </source>
</evidence>
<dbReference type="Pfam" id="PF06995">
    <property type="entry name" value="Phage_P2_GpU"/>
    <property type="match status" value="1"/>
</dbReference>
<comment type="caution">
    <text evidence="1">The sequence shown here is derived from an EMBL/GenBank/DDBJ whole genome shotgun (WGS) entry which is preliminary data.</text>
</comment>
<dbReference type="PIRSF" id="PIRSF029208">
    <property type="entry name" value="Phage_tail_GPU"/>
    <property type="match status" value="1"/>
</dbReference>
<organism evidence="1 2">
    <name type="scientific">Caballeronia udeis</name>
    <dbReference type="NCBI Taxonomy" id="1232866"/>
    <lineage>
        <taxon>Bacteria</taxon>
        <taxon>Pseudomonadati</taxon>
        <taxon>Pseudomonadota</taxon>
        <taxon>Betaproteobacteria</taxon>
        <taxon>Burkholderiales</taxon>
        <taxon>Burkholderiaceae</taxon>
        <taxon>Caballeronia</taxon>
    </lineage>
</organism>
<accession>A0ABW8MEF3</accession>
<sequence length="143" mass="15478">MLASLGQFVFGLSTLAYQELQRRTSWKHASTSRVGARNARQFNGPGDDAITLTGWIAPDQVGKLASIAELRTMGDAGDAYALVDGTGSVYGAFIIEGLDEGQTLHQKDGTPRRVEFTITLMRVDDGLVQTKTKTKTKTNETKA</sequence>
<reference evidence="1 2" key="1">
    <citation type="submission" date="2024-11" db="EMBL/GenBank/DDBJ databases">
        <title>Using genomics to understand microbial adaptation to soil warming.</title>
        <authorList>
            <person name="Deangelis K.M. PhD."/>
        </authorList>
    </citation>
    <scope>NUCLEOTIDE SEQUENCE [LARGE SCALE GENOMIC DNA]</scope>
    <source>
        <strain evidence="1 2">GAS97</strain>
    </source>
</reference>
<dbReference type="EMBL" id="JBIYDN010000005">
    <property type="protein sequence ID" value="MFK4442038.1"/>
    <property type="molecule type" value="Genomic_DNA"/>
</dbReference>
<dbReference type="InterPro" id="IPR009734">
    <property type="entry name" value="Myoviridae_GpU"/>
</dbReference>
<keyword evidence="2" id="KW-1185">Reference proteome</keyword>
<dbReference type="InterPro" id="IPR016912">
    <property type="entry name" value="Phage_P2_GpU"/>
</dbReference>
<evidence type="ECO:0000313" key="2">
    <source>
        <dbReference type="Proteomes" id="UP001620514"/>
    </source>
</evidence>
<dbReference type="RefSeq" id="WP_404606158.1">
    <property type="nucleotide sequence ID" value="NZ_JBIYDN010000005.1"/>
</dbReference>
<proteinExistence type="predicted"/>
<gene>
    <name evidence="1" type="ORF">ABH943_002053</name>
</gene>
<protein>
    <submittedName>
        <fullName evidence="1">Phage protein U</fullName>
    </submittedName>
</protein>
<dbReference type="Proteomes" id="UP001620514">
    <property type="component" value="Unassembled WGS sequence"/>
</dbReference>